<gene>
    <name evidence="2" type="ORF">ASPWEDRAFT_198249</name>
</gene>
<reference evidence="3" key="1">
    <citation type="journal article" date="2017" name="Genome Biol.">
        <title>Comparative genomics reveals high biological diversity and specific adaptations in the industrially and medically important fungal genus Aspergillus.</title>
        <authorList>
            <person name="de Vries R.P."/>
            <person name="Riley R."/>
            <person name="Wiebenga A."/>
            <person name="Aguilar-Osorio G."/>
            <person name="Amillis S."/>
            <person name="Uchima C.A."/>
            <person name="Anderluh G."/>
            <person name="Asadollahi M."/>
            <person name="Askin M."/>
            <person name="Barry K."/>
            <person name="Battaglia E."/>
            <person name="Bayram O."/>
            <person name="Benocci T."/>
            <person name="Braus-Stromeyer S.A."/>
            <person name="Caldana C."/>
            <person name="Canovas D."/>
            <person name="Cerqueira G.C."/>
            <person name="Chen F."/>
            <person name="Chen W."/>
            <person name="Choi C."/>
            <person name="Clum A."/>
            <person name="Dos Santos R.A."/>
            <person name="Damasio A.R."/>
            <person name="Diallinas G."/>
            <person name="Emri T."/>
            <person name="Fekete E."/>
            <person name="Flipphi M."/>
            <person name="Freyberg S."/>
            <person name="Gallo A."/>
            <person name="Gournas C."/>
            <person name="Habgood R."/>
            <person name="Hainaut M."/>
            <person name="Harispe M.L."/>
            <person name="Henrissat B."/>
            <person name="Hilden K.S."/>
            <person name="Hope R."/>
            <person name="Hossain A."/>
            <person name="Karabika E."/>
            <person name="Karaffa L."/>
            <person name="Karanyi Z."/>
            <person name="Krasevec N."/>
            <person name="Kuo A."/>
            <person name="Kusch H."/>
            <person name="LaButti K."/>
            <person name="Lagendijk E.L."/>
            <person name="Lapidus A."/>
            <person name="Levasseur A."/>
            <person name="Lindquist E."/>
            <person name="Lipzen A."/>
            <person name="Logrieco A.F."/>
            <person name="MacCabe A."/>
            <person name="Maekelae M.R."/>
            <person name="Malavazi I."/>
            <person name="Melin P."/>
            <person name="Meyer V."/>
            <person name="Mielnichuk N."/>
            <person name="Miskei M."/>
            <person name="Molnar A.P."/>
            <person name="Mule G."/>
            <person name="Ngan C.Y."/>
            <person name="Orejas M."/>
            <person name="Orosz E."/>
            <person name="Ouedraogo J.P."/>
            <person name="Overkamp K.M."/>
            <person name="Park H.-S."/>
            <person name="Perrone G."/>
            <person name="Piumi F."/>
            <person name="Punt P.J."/>
            <person name="Ram A.F."/>
            <person name="Ramon A."/>
            <person name="Rauscher S."/>
            <person name="Record E."/>
            <person name="Riano-Pachon D.M."/>
            <person name="Robert V."/>
            <person name="Roehrig J."/>
            <person name="Ruller R."/>
            <person name="Salamov A."/>
            <person name="Salih N.S."/>
            <person name="Samson R.A."/>
            <person name="Sandor E."/>
            <person name="Sanguinetti M."/>
            <person name="Schuetze T."/>
            <person name="Sepcic K."/>
            <person name="Shelest E."/>
            <person name="Sherlock G."/>
            <person name="Sophianopoulou V."/>
            <person name="Squina F.M."/>
            <person name="Sun H."/>
            <person name="Susca A."/>
            <person name="Todd R.B."/>
            <person name="Tsang A."/>
            <person name="Unkles S.E."/>
            <person name="van de Wiele N."/>
            <person name="van Rossen-Uffink D."/>
            <person name="Oliveira J.V."/>
            <person name="Vesth T.C."/>
            <person name="Visser J."/>
            <person name="Yu J.-H."/>
            <person name="Zhou M."/>
            <person name="Andersen M.R."/>
            <person name="Archer D.B."/>
            <person name="Baker S.E."/>
            <person name="Benoit I."/>
            <person name="Brakhage A.A."/>
            <person name="Braus G.H."/>
            <person name="Fischer R."/>
            <person name="Frisvad J.C."/>
            <person name="Goldman G.H."/>
            <person name="Houbraken J."/>
            <person name="Oakley B."/>
            <person name="Pocsi I."/>
            <person name="Scazzocchio C."/>
            <person name="Seiboth B."/>
            <person name="vanKuyk P.A."/>
            <person name="Wortman J."/>
            <person name="Dyer P.S."/>
            <person name="Grigoriev I.V."/>
        </authorList>
    </citation>
    <scope>NUCLEOTIDE SEQUENCE [LARGE SCALE GENOMIC DNA]</scope>
    <source>
        <strain evidence="3">DTO 134E9</strain>
    </source>
</reference>
<keyword evidence="1" id="KW-0812">Transmembrane</keyword>
<dbReference type="RefSeq" id="XP_040693960.1">
    <property type="nucleotide sequence ID" value="XM_040832266.1"/>
</dbReference>
<feature type="transmembrane region" description="Helical" evidence="1">
    <location>
        <begin position="12"/>
        <end position="30"/>
    </location>
</feature>
<name>A0A1L9RZI3_ASPWE</name>
<dbReference type="EMBL" id="KV878209">
    <property type="protein sequence ID" value="OJJ40284.1"/>
    <property type="molecule type" value="Genomic_DNA"/>
</dbReference>
<dbReference type="AlphaFoldDB" id="A0A1L9RZI3"/>
<evidence type="ECO:0000256" key="1">
    <source>
        <dbReference type="SAM" id="Phobius"/>
    </source>
</evidence>
<accession>A0A1L9RZI3</accession>
<keyword evidence="1" id="KW-0472">Membrane</keyword>
<evidence type="ECO:0000313" key="2">
    <source>
        <dbReference type="EMBL" id="OJJ40284.1"/>
    </source>
</evidence>
<keyword evidence="3" id="KW-1185">Reference proteome</keyword>
<keyword evidence="1" id="KW-1133">Transmembrane helix</keyword>
<sequence length="163" mass="18506">MKGVRIDRILQASLNYLAININTILFRLLFPQSQCWHHRLALPPLWAVTGWDLQSSRTDFIAQSNSSTDLHSWPTCSALLLPDQPPFQVSPVFRRPDLLARSLGSEVTVPRRVFLLPLQLHRRHRQLVLEGCPLSFFFDSFVLSTTAVCPIVDLVFIVSIGIC</sequence>
<dbReference type="Proteomes" id="UP000184383">
    <property type="component" value="Unassembled WGS sequence"/>
</dbReference>
<proteinExistence type="predicted"/>
<evidence type="ECO:0000313" key="3">
    <source>
        <dbReference type="Proteomes" id="UP000184383"/>
    </source>
</evidence>
<organism evidence="2 3">
    <name type="scientific">Aspergillus wentii DTO 134E9</name>
    <dbReference type="NCBI Taxonomy" id="1073089"/>
    <lineage>
        <taxon>Eukaryota</taxon>
        <taxon>Fungi</taxon>
        <taxon>Dikarya</taxon>
        <taxon>Ascomycota</taxon>
        <taxon>Pezizomycotina</taxon>
        <taxon>Eurotiomycetes</taxon>
        <taxon>Eurotiomycetidae</taxon>
        <taxon>Eurotiales</taxon>
        <taxon>Aspergillaceae</taxon>
        <taxon>Aspergillus</taxon>
        <taxon>Aspergillus subgen. Cremei</taxon>
    </lineage>
</organism>
<dbReference type="VEuPathDB" id="FungiDB:ASPWEDRAFT_198249"/>
<dbReference type="GeneID" id="63748114"/>
<protein>
    <submittedName>
        <fullName evidence="2">Uncharacterized protein</fullName>
    </submittedName>
</protein>